<accession>A0ABT3XN23</accession>
<dbReference type="EMBL" id="JAOVZW010000007">
    <property type="protein sequence ID" value="MCX8523533.1"/>
    <property type="molecule type" value="Genomic_DNA"/>
</dbReference>
<evidence type="ECO:0000313" key="3">
    <source>
        <dbReference type="Proteomes" id="UP001073122"/>
    </source>
</evidence>
<proteinExistence type="predicted"/>
<protein>
    <recommendedName>
        <fullName evidence="4">O-antigen ligase</fullName>
    </recommendedName>
</protein>
<name>A0ABT3XN23_9FLAO</name>
<dbReference type="PANTHER" id="PTHR37422:SF17">
    <property type="entry name" value="O-ANTIGEN LIGASE"/>
    <property type="match status" value="1"/>
</dbReference>
<keyword evidence="3" id="KW-1185">Reference proteome</keyword>
<reference evidence="2" key="1">
    <citation type="submission" date="2022-10" db="EMBL/GenBank/DDBJ databases">
        <title>Chryseobacterium sp. nov., a novel bacterial species.</title>
        <authorList>
            <person name="Cao Y."/>
        </authorList>
    </citation>
    <scope>NUCLEOTIDE SEQUENCE</scope>
    <source>
        <strain evidence="2">CCTCC AB2015118</strain>
    </source>
</reference>
<feature type="transmembrane region" description="Helical" evidence="1">
    <location>
        <begin position="160"/>
        <end position="179"/>
    </location>
</feature>
<feature type="transmembrane region" description="Helical" evidence="1">
    <location>
        <begin position="36"/>
        <end position="56"/>
    </location>
</feature>
<feature type="transmembrane region" description="Helical" evidence="1">
    <location>
        <begin position="97"/>
        <end position="116"/>
    </location>
</feature>
<keyword evidence="1" id="KW-1133">Transmembrane helix</keyword>
<gene>
    <name evidence="2" type="ORF">OF897_06325</name>
</gene>
<feature type="transmembrane region" description="Helical" evidence="1">
    <location>
        <begin position="354"/>
        <end position="376"/>
    </location>
</feature>
<feature type="transmembrane region" description="Helical" evidence="1">
    <location>
        <begin position="235"/>
        <end position="251"/>
    </location>
</feature>
<keyword evidence="1" id="KW-0472">Membrane</keyword>
<sequence length="397" mass="45047">MNLSTLNFVLIIIGYPLVTTLLLPSNSDLENISQSITIPFRIFCLSLMILVTFLNISFKTQITASLKVLGLVWLLWIFRIFYDLYINGNTIDGAAQLWLYVLGICIPAMISITKSINKIDSKMALDWIWYSLSLILIVTLFSNQALIGNTDKELRVDGNIALNSISYGNVGTLAFILTLYRVMQTKIKSRWILLLHIIIGILSFYSVLRAGSRGPVINLFFTLFFWYFSIRKNALVGIVVVCFFILGLFIFRDFFLELLGDIAPVIESRFRDTLEGNSNDGRDVLHSKAIDAFFQSPLIGQQFGIFDGNGGYAYSHNLLLDFLMGLGLVGGGMLLYILSKAIKLLYYSIKNKDNFFWVSLILLQQLFSSMFSGTFYQDQILTALLTFVFIKYKNFSK</sequence>
<evidence type="ECO:0008006" key="4">
    <source>
        <dbReference type="Google" id="ProtNLM"/>
    </source>
</evidence>
<feature type="transmembrane region" description="Helical" evidence="1">
    <location>
        <begin position="191"/>
        <end position="208"/>
    </location>
</feature>
<dbReference type="Proteomes" id="UP001073122">
    <property type="component" value="Unassembled WGS sequence"/>
</dbReference>
<comment type="caution">
    <text evidence="2">The sequence shown here is derived from an EMBL/GenBank/DDBJ whole genome shotgun (WGS) entry which is preliminary data.</text>
</comment>
<feature type="transmembrane region" description="Helical" evidence="1">
    <location>
        <begin position="68"/>
        <end position="85"/>
    </location>
</feature>
<feature type="transmembrane region" description="Helical" evidence="1">
    <location>
        <begin position="322"/>
        <end position="342"/>
    </location>
</feature>
<feature type="transmembrane region" description="Helical" evidence="1">
    <location>
        <begin position="128"/>
        <end position="148"/>
    </location>
</feature>
<evidence type="ECO:0000256" key="1">
    <source>
        <dbReference type="SAM" id="Phobius"/>
    </source>
</evidence>
<dbReference type="RefSeq" id="WP_267264844.1">
    <property type="nucleotide sequence ID" value="NZ_JAOVZW010000007.1"/>
</dbReference>
<dbReference type="InterPro" id="IPR051533">
    <property type="entry name" value="WaaL-like"/>
</dbReference>
<feature type="transmembrane region" description="Helical" evidence="1">
    <location>
        <begin position="7"/>
        <end position="24"/>
    </location>
</feature>
<feature type="transmembrane region" description="Helical" evidence="1">
    <location>
        <begin position="214"/>
        <end position="230"/>
    </location>
</feature>
<evidence type="ECO:0000313" key="2">
    <source>
        <dbReference type="EMBL" id="MCX8523533.1"/>
    </source>
</evidence>
<organism evidence="2 3">
    <name type="scientific">Chryseobacterium formosus</name>
    <dbReference type="NCBI Taxonomy" id="1537363"/>
    <lineage>
        <taxon>Bacteria</taxon>
        <taxon>Pseudomonadati</taxon>
        <taxon>Bacteroidota</taxon>
        <taxon>Flavobacteriia</taxon>
        <taxon>Flavobacteriales</taxon>
        <taxon>Weeksellaceae</taxon>
        <taxon>Chryseobacterium group</taxon>
        <taxon>Chryseobacterium</taxon>
    </lineage>
</organism>
<keyword evidence="1" id="KW-0812">Transmembrane</keyword>
<dbReference type="PANTHER" id="PTHR37422">
    <property type="entry name" value="TEICHURONIC ACID BIOSYNTHESIS PROTEIN TUAE"/>
    <property type="match status" value="1"/>
</dbReference>